<dbReference type="EMBL" id="BLAB01000001">
    <property type="protein sequence ID" value="GER94047.1"/>
    <property type="molecule type" value="Genomic_DNA"/>
</dbReference>
<protein>
    <recommendedName>
        <fullName evidence="2">Zinc ribbon domain-containing protein</fullName>
    </recommendedName>
</protein>
<reference evidence="1" key="1">
    <citation type="submission" date="2019-10" db="EMBL/GenBank/DDBJ databases">
        <title>Metagenomic sequencing of thiosulfate-disproportionating enrichment culture.</title>
        <authorList>
            <person name="Umezawa K."/>
            <person name="Kojima H."/>
            <person name="Fukui M."/>
        </authorList>
    </citation>
    <scope>NUCLEOTIDE SEQUENCE</scope>
    <source>
        <strain evidence="1">45J</strain>
    </source>
</reference>
<accession>A0A5J4L5H8</accession>
<organism evidence="1">
    <name type="scientific">hot springs metagenome</name>
    <dbReference type="NCBI Taxonomy" id="433727"/>
    <lineage>
        <taxon>unclassified sequences</taxon>
        <taxon>metagenomes</taxon>
        <taxon>ecological metagenomes</taxon>
    </lineage>
</organism>
<proteinExistence type="predicted"/>
<sequence>MRDKDYEFRETHKTAKIGGEYMSVEYICFSCGNHFAISQSAMHNAEDNNCPKCGSANVLKLNPHSLYGLFGGGG</sequence>
<evidence type="ECO:0000313" key="1">
    <source>
        <dbReference type="EMBL" id="GER94047.1"/>
    </source>
</evidence>
<name>A0A5J4L5H8_9ZZZZ</name>
<dbReference type="Gene3D" id="2.20.28.30">
    <property type="entry name" value="RNA polymerase ii, chain L"/>
    <property type="match status" value="1"/>
</dbReference>
<dbReference type="AlphaFoldDB" id="A0A5J4L5H8"/>
<gene>
    <name evidence="1" type="ORF">A45J_1805</name>
</gene>
<evidence type="ECO:0008006" key="2">
    <source>
        <dbReference type="Google" id="ProtNLM"/>
    </source>
</evidence>
<comment type="caution">
    <text evidence="1">The sequence shown here is derived from an EMBL/GenBank/DDBJ whole genome shotgun (WGS) entry which is preliminary data.</text>
</comment>